<dbReference type="Proteomes" id="UP000640274">
    <property type="component" value="Unassembled WGS sequence"/>
</dbReference>
<sequence>MNYQVVQIINKEPLKIGAGGSKSGPTEPCKDYIPGSTIRGAMISAMLRLGICDEASLAPVLQGMSCYNAYPYQRGSLYFPVPQHLRVNKHEWRKAKINPNLHPALKLTNLIEEQNPEFKNSPEFRFVAIQQEGLHGIHVAKAYTLHHSKSLNFDQKEKENLFSYQAIVPGQTFRAIIAYEDDVAASVNSTLQQLRDCYLGGSKGSGYGLSYVEKIGDATTVYSEAKERLGFNTSVLGDSEYVMITCLSDCLFRNEYGQPVNYIPEQELYRTCGIKAQLVQQFVQTGLSEGYNAKWQARYPKETTLKAGSVLVYKLQEHLAQQELENAVNKLEQSLSGFRTRDGFGWLGINIAYPNQFSMIKQRAETYAPVAEFPSEKGNDSCPSLLKGDAKKVMSIIRDGLKSSKTRWLHLLCDRSFQSQQPQSGFTLSPNLKVHHYQNMKDIVNRWLLDPKAELITRLLDRDYESDKLKCSIAGCGFKEIVHYLAGDTGGNSEGPLSSYARHMLGSRSGQLYYDDIEKPDVQKTFIAELLIEGLHICSRRKTP</sequence>
<keyword evidence="2" id="KW-1185">Reference proteome</keyword>
<reference evidence="1" key="1">
    <citation type="submission" date="2020-12" db="EMBL/GenBank/DDBJ databases">
        <authorList>
            <person name="Huq M.A."/>
        </authorList>
    </citation>
    <scope>NUCLEOTIDE SEQUENCE</scope>
    <source>
        <strain evidence="1">MAHUQ-46</strain>
    </source>
</reference>
<evidence type="ECO:0000313" key="1">
    <source>
        <dbReference type="EMBL" id="MBJ6359931.1"/>
    </source>
</evidence>
<organism evidence="1 2">
    <name type="scientific">Paenibacillus roseus</name>
    <dbReference type="NCBI Taxonomy" id="2798579"/>
    <lineage>
        <taxon>Bacteria</taxon>
        <taxon>Bacillati</taxon>
        <taxon>Bacillota</taxon>
        <taxon>Bacilli</taxon>
        <taxon>Bacillales</taxon>
        <taxon>Paenibacillaceae</taxon>
        <taxon>Paenibacillus</taxon>
    </lineage>
</organism>
<comment type="caution">
    <text evidence="1">The sequence shown here is derived from an EMBL/GenBank/DDBJ whole genome shotgun (WGS) entry which is preliminary data.</text>
</comment>
<dbReference type="AlphaFoldDB" id="A0A934J317"/>
<name>A0A934J317_9BACL</name>
<gene>
    <name evidence="1" type="ORF">JFN88_01165</name>
</gene>
<dbReference type="RefSeq" id="WP_199017458.1">
    <property type="nucleotide sequence ID" value="NZ_JAELUP010000003.1"/>
</dbReference>
<evidence type="ECO:0000313" key="2">
    <source>
        <dbReference type="Proteomes" id="UP000640274"/>
    </source>
</evidence>
<evidence type="ECO:0008006" key="3">
    <source>
        <dbReference type="Google" id="ProtNLM"/>
    </source>
</evidence>
<proteinExistence type="predicted"/>
<accession>A0A934J317</accession>
<protein>
    <recommendedName>
        <fullName evidence="3">RAMP superfamily protein</fullName>
    </recommendedName>
</protein>
<dbReference type="EMBL" id="JAELUP010000003">
    <property type="protein sequence ID" value="MBJ6359931.1"/>
    <property type="molecule type" value="Genomic_DNA"/>
</dbReference>